<evidence type="ECO:0000313" key="2">
    <source>
        <dbReference type="Proteomes" id="UP000648801"/>
    </source>
</evidence>
<proteinExistence type="predicted"/>
<gene>
    <name evidence="1" type="ORF">GCM10011507_35080</name>
</gene>
<dbReference type="Proteomes" id="UP000648801">
    <property type="component" value="Unassembled WGS sequence"/>
</dbReference>
<keyword evidence="2" id="KW-1185">Reference proteome</keyword>
<reference evidence="1" key="1">
    <citation type="journal article" date="2014" name="Int. J. Syst. Evol. Microbiol.">
        <title>Complete genome sequence of Corynebacterium casei LMG S-19264T (=DSM 44701T), isolated from a smear-ripened cheese.</title>
        <authorList>
            <consortium name="US DOE Joint Genome Institute (JGI-PGF)"/>
            <person name="Walter F."/>
            <person name="Albersmeier A."/>
            <person name="Kalinowski J."/>
            <person name="Ruckert C."/>
        </authorList>
    </citation>
    <scope>NUCLEOTIDE SEQUENCE</scope>
    <source>
        <strain evidence="1">CGMCC 1.15447</strain>
    </source>
</reference>
<accession>A0A916S4C8</accession>
<evidence type="ECO:0000313" key="1">
    <source>
        <dbReference type="EMBL" id="GGA80842.1"/>
    </source>
</evidence>
<organism evidence="1 2">
    <name type="scientific">Edaphobacter acidisoli</name>
    <dbReference type="NCBI Taxonomy" id="2040573"/>
    <lineage>
        <taxon>Bacteria</taxon>
        <taxon>Pseudomonadati</taxon>
        <taxon>Acidobacteriota</taxon>
        <taxon>Terriglobia</taxon>
        <taxon>Terriglobales</taxon>
        <taxon>Acidobacteriaceae</taxon>
        <taxon>Edaphobacter</taxon>
    </lineage>
</organism>
<dbReference type="EMBL" id="BMJB01000006">
    <property type="protein sequence ID" value="GGA80842.1"/>
    <property type="molecule type" value="Genomic_DNA"/>
</dbReference>
<protein>
    <submittedName>
        <fullName evidence="1">Uncharacterized protein</fullName>
    </submittedName>
</protein>
<sequence length="145" mass="16200">MITVSICCNDGDNGNFDGHVAGIEIHGADGCDISLEPRTWPSPEFVWLDVPPRPHDSRETMGFKVARFRFRCAPYKSWYGNWCWDAVKMSGIEVLRLCRVLCNAGWGCSEAGVEFAEAWDAGHEKLTKEVLSSALKPDWHMHGGT</sequence>
<reference evidence="1" key="2">
    <citation type="submission" date="2020-09" db="EMBL/GenBank/DDBJ databases">
        <authorList>
            <person name="Sun Q."/>
            <person name="Zhou Y."/>
        </authorList>
    </citation>
    <scope>NUCLEOTIDE SEQUENCE</scope>
    <source>
        <strain evidence="1">CGMCC 1.15447</strain>
    </source>
</reference>
<dbReference type="AlphaFoldDB" id="A0A916S4C8"/>
<name>A0A916S4C8_9BACT</name>
<comment type="caution">
    <text evidence="1">The sequence shown here is derived from an EMBL/GenBank/DDBJ whole genome shotgun (WGS) entry which is preliminary data.</text>
</comment>